<evidence type="ECO:0000256" key="1">
    <source>
        <dbReference type="ARBA" id="ARBA00004651"/>
    </source>
</evidence>
<dbReference type="EMBL" id="PRLG01000002">
    <property type="protein sequence ID" value="PYY31116.1"/>
    <property type="molecule type" value="Genomic_DNA"/>
</dbReference>
<feature type="transmembrane region" description="Helical" evidence="6">
    <location>
        <begin position="21"/>
        <end position="38"/>
    </location>
</feature>
<keyword evidence="5 6" id="KW-0472">Membrane</keyword>
<evidence type="ECO:0000256" key="5">
    <source>
        <dbReference type="ARBA" id="ARBA00023136"/>
    </source>
</evidence>
<feature type="transmembrane region" description="Helical" evidence="6">
    <location>
        <begin position="262"/>
        <end position="283"/>
    </location>
</feature>
<dbReference type="InterPro" id="IPR038766">
    <property type="entry name" value="Membrane_comp_ABC_pdt"/>
</dbReference>
<name>A0A2W0CEK4_9BACL</name>
<evidence type="ECO:0000256" key="3">
    <source>
        <dbReference type="ARBA" id="ARBA00022692"/>
    </source>
</evidence>
<feature type="domain" description="ABC3 transporter permease C-terminal" evidence="7">
    <location>
        <begin position="262"/>
        <end position="367"/>
    </location>
</feature>
<dbReference type="RefSeq" id="WP_110756011.1">
    <property type="nucleotide sequence ID" value="NZ_PRLG01000002.1"/>
</dbReference>
<comment type="caution">
    <text evidence="8">The sequence shown here is derived from an EMBL/GenBank/DDBJ whole genome shotgun (WGS) entry which is preliminary data.</text>
</comment>
<dbReference type="Proteomes" id="UP000247459">
    <property type="component" value="Unassembled WGS sequence"/>
</dbReference>
<protein>
    <submittedName>
        <fullName evidence="8">ABC transporter permease</fullName>
    </submittedName>
</protein>
<dbReference type="PANTHER" id="PTHR30287">
    <property type="entry name" value="MEMBRANE COMPONENT OF PREDICTED ABC SUPERFAMILY METABOLITE UPTAKE TRANSPORTER"/>
    <property type="match status" value="1"/>
</dbReference>
<dbReference type="GO" id="GO:0005886">
    <property type="term" value="C:plasma membrane"/>
    <property type="evidence" value="ECO:0007669"/>
    <property type="project" value="UniProtKB-SubCell"/>
</dbReference>
<dbReference type="OrthoDB" id="5137249at2"/>
<evidence type="ECO:0000256" key="2">
    <source>
        <dbReference type="ARBA" id="ARBA00022475"/>
    </source>
</evidence>
<feature type="transmembrane region" description="Helical" evidence="6">
    <location>
        <begin position="351"/>
        <end position="373"/>
    </location>
</feature>
<keyword evidence="3 6" id="KW-0812">Transmembrane</keyword>
<evidence type="ECO:0000313" key="8">
    <source>
        <dbReference type="EMBL" id="PYY31116.1"/>
    </source>
</evidence>
<gene>
    <name evidence="8" type="ORF">PIL02S_00197</name>
</gene>
<accession>A0A2W0CEK4</accession>
<feature type="transmembrane region" description="Helical" evidence="6">
    <location>
        <begin position="741"/>
        <end position="762"/>
    </location>
</feature>
<feature type="transmembrane region" description="Helical" evidence="6">
    <location>
        <begin position="649"/>
        <end position="675"/>
    </location>
</feature>
<feature type="transmembrane region" description="Helical" evidence="6">
    <location>
        <begin position="696"/>
        <end position="721"/>
    </location>
</feature>
<dbReference type="PANTHER" id="PTHR30287:SF1">
    <property type="entry name" value="INNER MEMBRANE PROTEIN"/>
    <property type="match status" value="1"/>
</dbReference>
<proteinExistence type="predicted"/>
<dbReference type="AlphaFoldDB" id="A0A2W0CEK4"/>
<organism evidence="8 9">
    <name type="scientific">Paenibacillus illinoisensis</name>
    <dbReference type="NCBI Taxonomy" id="59845"/>
    <lineage>
        <taxon>Bacteria</taxon>
        <taxon>Bacillati</taxon>
        <taxon>Bacillota</taxon>
        <taxon>Bacilli</taxon>
        <taxon>Bacillales</taxon>
        <taxon>Paenibacillaceae</taxon>
        <taxon>Paenibacillus</taxon>
    </lineage>
</organism>
<reference evidence="8 9" key="1">
    <citation type="submission" date="2018-01" db="EMBL/GenBank/DDBJ databases">
        <title>Genome sequence of the PGP bacterium Paenibacillus illinoisensis E3.</title>
        <authorList>
            <person name="Rolli E."/>
            <person name="Marasco R."/>
            <person name="Bessem C."/>
            <person name="Michoud G."/>
            <person name="Gaiarsa S."/>
            <person name="Borin S."/>
            <person name="Daffonchio D."/>
        </authorList>
    </citation>
    <scope>NUCLEOTIDE SEQUENCE [LARGE SCALE GENOMIC DNA]</scope>
    <source>
        <strain evidence="8 9">E3</strain>
    </source>
</reference>
<evidence type="ECO:0000313" key="9">
    <source>
        <dbReference type="Proteomes" id="UP000247459"/>
    </source>
</evidence>
<evidence type="ECO:0000256" key="4">
    <source>
        <dbReference type="ARBA" id="ARBA00022989"/>
    </source>
</evidence>
<feature type="domain" description="ABC3 transporter permease C-terminal" evidence="7">
    <location>
        <begin position="652"/>
        <end position="770"/>
    </location>
</feature>
<keyword evidence="4 6" id="KW-1133">Transmembrane helix</keyword>
<feature type="transmembrane region" description="Helical" evidence="6">
    <location>
        <begin position="304"/>
        <end position="331"/>
    </location>
</feature>
<comment type="subcellular location">
    <subcellularLocation>
        <location evidence="1">Cell membrane</location>
        <topology evidence="1">Multi-pass membrane protein</topology>
    </subcellularLocation>
</comment>
<keyword evidence="2" id="KW-1003">Cell membrane</keyword>
<dbReference type="Pfam" id="PF02687">
    <property type="entry name" value="FtsX"/>
    <property type="match status" value="2"/>
</dbReference>
<evidence type="ECO:0000256" key="6">
    <source>
        <dbReference type="SAM" id="Phobius"/>
    </source>
</evidence>
<dbReference type="InterPro" id="IPR003838">
    <property type="entry name" value="ABC3_permease_C"/>
</dbReference>
<sequence length="779" mass="87757">MVMTKLAVKLLRDVKQSFVQFTALALVIAVGAFFYAGLNSYSKEQRAYVQTYYTEHNLSDLNVYYDHISSADAARLSEVEGINRIEARYTTDATQHVQGGTTSLKIHSIPADNHINTSTIIEGHMPSNKNEIIMDSHYAQEHHYQVGDTIRMIANERELAFKISGLVENVEYVKKNATQDHKTYGFAYVAEEAITEVSRTGSVVYNELLIDATEGYDVDQLGLVIERQSKGLSYLDQRSKERSFGYTQIHQTFYNNSMMSRVIPLVLFLISATILFLTMSRTIDSHRHQIGIMKALGIKDRNIMLHYMGYPVLISIVGSIMGCIIAAYVFIPLVTASSSTSYSLPGISFSLSLFSVIPPIIFSCFFGLLSVYFSGRSVLKERAADAMRPKPPQKMKKLFIERFPGIWNRTSYNHKLILRNLFLNKRKALASSIGIIASTVLLITALGTQSALQKIADQVEEVYTYDFKVDYKTDSSLGALQLPSGIKQRFLLSAFPVEFIKGKDKENATLIVTEKENHLIRFHDENGNELSLQHNGVLVPQSYAEHYNIAEGDTIQIKFTKPGLHNQSVDMKVIQISSQFNNPSFYITPAYLKSFNIDYSPTSLLIEANNDADLSDIRSFFEQDQRVDSITDKTNLKESAQYILKQNRFMFIMFVISAVVLSFGAVYTISSINIYERKRELATLKVLGYPKNKINRLIFVENVILTAFAVVVALPMGVHFYTLVVQALSSTHQQIPGQLNLIVMLIAVLLAFVLTILCNLLLRLKVTKINMIESLKSVE</sequence>
<feature type="transmembrane region" description="Helical" evidence="6">
    <location>
        <begin position="428"/>
        <end position="447"/>
    </location>
</feature>
<evidence type="ECO:0000259" key="7">
    <source>
        <dbReference type="Pfam" id="PF02687"/>
    </source>
</evidence>